<accession>B1YDI9</accession>
<dbReference type="Proteomes" id="UP000001694">
    <property type="component" value="Chromosome"/>
</dbReference>
<protein>
    <submittedName>
        <fullName evidence="5">Electron transfer flavoprotein alpha subunit</fullName>
    </submittedName>
</protein>
<dbReference type="PANTHER" id="PTHR43153:SF11">
    <property type="entry name" value="ELECTRON TRANSFER FLAVOPROTEIN, SUBUNIT ALPHA (ETFA)"/>
    <property type="match status" value="1"/>
</dbReference>
<organism evidence="5 6">
    <name type="scientific">Pyrobaculum neutrophilum (strain DSM 2338 / JCM 9278 / NBRC 100436 / V24Sta)</name>
    <name type="common">Thermoproteus neutrophilus</name>
    <dbReference type="NCBI Taxonomy" id="444157"/>
    <lineage>
        <taxon>Archaea</taxon>
        <taxon>Thermoproteota</taxon>
        <taxon>Thermoprotei</taxon>
        <taxon>Thermoproteales</taxon>
        <taxon>Thermoproteaceae</taxon>
        <taxon>Pyrobaculum</taxon>
    </lineage>
</organism>
<feature type="domain" description="Electron transfer flavoprotein alpha/beta-subunit N-terminal" evidence="4">
    <location>
        <begin position="3"/>
        <end position="164"/>
    </location>
</feature>
<evidence type="ECO:0000313" key="6">
    <source>
        <dbReference type="Proteomes" id="UP000001694"/>
    </source>
</evidence>
<dbReference type="GO" id="GO:0009055">
    <property type="term" value="F:electron transfer activity"/>
    <property type="evidence" value="ECO:0007669"/>
    <property type="project" value="InterPro"/>
</dbReference>
<comment type="similarity">
    <text evidence="1">Belongs to the ETF alpha-subunit/FixB family.</text>
</comment>
<dbReference type="AlphaFoldDB" id="B1YDI9"/>
<gene>
    <name evidence="5" type="ordered locus">Tneu_0915</name>
</gene>
<dbReference type="InterPro" id="IPR014731">
    <property type="entry name" value="ETF_asu_C"/>
</dbReference>
<dbReference type="Pfam" id="PF01012">
    <property type="entry name" value="ETF"/>
    <property type="match status" value="1"/>
</dbReference>
<dbReference type="STRING" id="444157.Tneu_0915"/>
<dbReference type="InterPro" id="IPR014729">
    <property type="entry name" value="Rossmann-like_a/b/a_fold"/>
</dbReference>
<evidence type="ECO:0000259" key="4">
    <source>
        <dbReference type="SMART" id="SM00893"/>
    </source>
</evidence>
<dbReference type="GeneID" id="6164639"/>
<reference evidence="5" key="1">
    <citation type="submission" date="2008-03" db="EMBL/GenBank/DDBJ databases">
        <title>Complete sequence of Thermoproteus neutrophilus V24Sta.</title>
        <authorList>
            <consortium name="US DOE Joint Genome Institute"/>
            <person name="Copeland A."/>
            <person name="Lucas S."/>
            <person name="Lapidus A."/>
            <person name="Glavina del Rio T."/>
            <person name="Dalin E."/>
            <person name="Tice H."/>
            <person name="Bruce D."/>
            <person name="Goodwin L."/>
            <person name="Pitluck S."/>
            <person name="Sims D."/>
            <person name="Brettin T."/>
            <person name="Detter J.C."/>
            <person name="Han C."/>
            <person name="Kuske C.R."/>
            <person name="Schmutz J."/>
            <person name="Larimer F."/>
            <person name="Land M."/>
            <person name="Hauser L."/>
            <person name="Kyrpides N."/>
            <person name="Mikhailova N."/>
            <person name="Biddle J.F."/>
            <person name="Zhang Z."/>
            <person name="Fitz-Gibbon S.T."/>
            <person name="Lowe T.M."/>
            <person name="Saltikov C."/>
            <person name="House C.H."/>
            <person name="Richardson P."/>
        </authorList>
    </citation>
    <scope>NUCLEOTIDE SEQUENCE [LARGE SCALE GENOMIC DNA]</scope>
    <source>
        <strain evidence="5">V24Sta</strain>
    </source>
</reference>
<evidence type="ECO:0000256" key="2">
    <source>
        <dbReference type="ARBA" id="ARBA00022448"/>
    </source>
</evidence>
<dbReference type="Pfam" id="PF00766">
    <property type="entry name" value="ETF_alpha"/>
    <property type="match status" value="1"/>
</dbReference>
<dbReference type="HOGENOM" id="CLU_034178_0_1_2"/>
<keyword evidence="6" id="KW-1185">Reference proteome</keyword>
<dbReference type="EMBL" id="CP001014">
    <property type="protein sequence ID" value="ACB39852.1"/>
    <property type="molecule type" value="Genomic_DNA"/>
</dbReference>
<dbReference type="GO" id="GO:0050660">
    <property type="term" value="F:flavin adenine dinucleotide binding"/>
    <property type="evidence" value="ECO:0007669"/>
    <property type="project" value="InterPro"/>
</dbReference>
<dbReference type="Gene3D" id="3.40.50.1220">
    <property type="entry name" value="TPP-binding domain"/>
    <property type="match status" value="1"/>
</dbReference>
<dbReference type="PIRSF" id="PIRSF000089">
    <property type="entry name" value="Electra_flavoP_a"/>
    <property type="match status" value="1"/>
</dbReference>
<evidence type="ECO:0000313" key="5">
    <source>
        <dbReference type="EMBL" id="ACB39852.1"/>
    </source>
</evidence>
<dbReference type="eggNOG" id="arCOG00447">
    <property type="taxonomic scope" value="Archaea"/>
</dbReference>
<proteinExistence type="inferred from homology"/>
<dbReference type="InterPro" id="IPR014730">
    <property type="entry name" value="ETF_a/b_N"/>
</dbReference>
<keyword evidence="2" id="KW-0813">Transport</keyword>
<dbReference type="SMART" id="SM00893">
    <property type="entry name" value="ETF"/>
    <property type="match status" value="1"/>
</dbReference>
<name>B1YDI9_PYRNV</name>
<dbReference type="InterPro" id="IPR029035">
    <property type="entry name" value="DHS-like_NAD/FAD-binding_dom"/>
</dbReference>
<dbReference type="InterPro" id="IPR001308">
    <property type="entry name" value="ETF_a/FixB"/>
</dbReference>
<keyword evidence="3" id="KW-0285">Flavoprotein</keyword>
<dbReference type="RefSeq" id="WP_012350272.1">
    <property type="nucleotide sequence ID" value="NC_010525.1"/>
</dbReference>
<dbReference type="OrthoDB" id="307696at2157"/>
<dbReference type="Gene3D" id="3.40.50.620">
    <property type="entry name" value="HUPs"/>
    <property type="match status" value="1"/>
</dbReference>
<dbReference type="SUPFAM" id="SSF52402">
    <property type="entry name" value="Adenine nucleotide alpha hydrolases-like"/>
    <property type="match status" value="1"/>
</dbReference>
<evidence type="ECO:0000256" key="3">
    <source>
        <dbReference type="ARBA" id="ARBA00022630"/>
    </source>
</evidence>
<dbReference type="PANTHER" id="PTHR43153">
    <property type="entry name" value="ELECTRON TRANSFER FLAVOPROTEIN ALPHA"/>
    <property type="match status" value="1"/>
</dbReference>
<dbReference type="GO" id="GO:0033539">
    <property type="term" value="P:fatty acid beta-oxidation using acyl-CoA dehydrogenase"/>
    <property type="evidence" value="ECO:0007669"/>
    <property type="project" value="TreeGrafter"/>
</dbReference>
<dbReference type="SUPFAM" id="SSF52467">
    <property type="entry name" value="DHS-like NAD/FAD-binding domain"/>
    <property type="match status" value="1"/>
</dbReference>
<dbReference type="KEGG" id="tne:Tneu_0915"/>
<evidence type="ECO:0000256" key="1">
    <source>
        <dbReference type="ARBA" id="ARBA00005817"/>
    </source>
</evidence>
<dbReference type="FunFam" id="3.40.50.1220:FF:000004">
    <property type="entry name" value="Electron transfer flavoprotein"/>
    <property type="match status" value="1"/>
</dbReference>
<sequence length="296" mass="31294">MRSLVVFPSRELLYAASLLSGEVAALAFSQAEAEAAVGRAHRVYIAEVDPAAPEAVAEAVLKAVEGRDVVLLPATKNARAVGGIVAQRIGAEFITDVTSLSVEGGVVKAERPAFGNKAVATIEAGTPVVLSISPGRFAGEAPQVQSAVEKLAVQAAPAVKVVSVQEKPRGSLRLEEAEVIVAVGRGFKRREDLQLAFQLAEALGGKVGCSRPIAADLKWLPEEHWVGLSGKKVKPKLYIAVGISGQPQHIAGMINSRVVVAINTDPSAPIFQYADYGVVEDLYKILPLLVERLKKR</sequence>